<feature type="transmembrane region" description="Helical" evidence="2">
    <location>
        <begin position="45"/>
        <end position="63"/>
    </location>
</feature>
<gene>
    <name evidence="3" type="ORF">LTR09_005393</name>
</gene>
<feature type="region of interest" description="Disordered" evidence="1">
    <location>
        <begin position="564"/>
        <end position="605"/>
    </location>
</feature>
<evidence type="ECO:0000313" key="4">
    <source>
        <dbReference type="Proteomes" id="UP001271007"/>
    </source>
</evidence>
<dbReference type="Proteomes" id="UP001271007">
    <property type="component" value="Unassembled WGS sequence"/>
</dbReference>
<feature type="compositionally biased region" description="Basic and acidic residues" evidence="1">
    <location>
        <begin position="564"/>
        <end position="573"/>
    </location>
</feature>
<feature type="region of interest" description="Disordered" evidence="1">
    <location>
        <begin position="688"/>
        <end position="754"/>
    </location>
</feature>
<keyword evidence="2" id="KW-0812">Transmembrane</keyword>
<reference evidence="3" key="1">
    <citation type="submission" date="2023-04" db="EMBL/GenBank/DDBJ databases">
        <title>Black Yeasts Isolated from many extreme environments.</title>
        <authorList>
            <person name="Coleine C."/>
            <person name="Stajich J.E."/>
            <person name="Selbmann L."/>
        </authorList>
    </citation>
    <scope>NUCLEOTIDE SEQUENCE</scope>
    <source>
        <strain evidence="3">CCFEE 5312</strain>
    </source>
</reference>
<organism evidence="3 4">
    <name type="scientific">Extremus antarcticus</name>
    <dbReference type="NCBI Taxonomy" id="702011"/>
    <lineage>
        <taxon>Eukaryota</taxon>
        <taxon>Fungi</taxon>
        <taxon>Dikarya</taxon>
        <taxon>Ascomycota</taxon>
        <taxon>Pezizomycotina</taxon>
        <taxon>Dothideomycetes</taxon>
        <taxon>Dothideomycetidae</taxon>
        <taxon>Mycosphaerellales</taxon>
        <taxon>Extremaceae</taxon>
        <taxon>Extremus</taxon>
    </lineage>
</organism>
<dbReference type="PANTHER" id="PTHR33604">
    <property type="entry name" value="OSJNBA0004B13.7 PROTEIN"/>
    <property type="match status" value="1"/>
</dbReference>
<keyword evidence="4" id="KW-1185">Reference proteome</keyword>
<accession>A0AAJ0G8S3</accession>
<evidence type="ECO:0000256" key="1">
    <source>
        <dbReference type="SAM" id="MobiDB-lite"/>
    </source>
</evidence>
<keyword evidence="2" id="KW-0472">Membrane</keyword>
<name>A0AAJ0G8S3_9PEZI</name>
<feature type="compositionally biased region" description="Basic and acidic residues" evidence="1">
    <location>
        <begin position="717"/>
        <end position="739"/>
    </location>
</feature>
<evidence type="ECO:0000256" key="2">
    <source>
        <dbReference type="SAM" id="Phobius"/>
    </source>
</evidence>
<dbReference type="EMBL" id="JAWDJX010000015">
    <property type="protein sequence ID" value="KAK3053649.1"/>
    <property type="molecule type" value="Genomic_DNA"/>
</dbReference>
<keyword evidence="2" id="KW-1133">Transmembrane helix</keyword>
<dbReference type="PANTHER" id="PTHR33604:SF3">
    <property type="entry name" value="OSJNBA0004B13.7 PROTEIN"/>
    <property type="match status" value="1"/>
</dbReference>
<feature type="compositionally biased region" description="Basic and acidic residues" evidence="1">
    <location>
        <begin position="9"/>
        <end position="24"/>
    </location>
</feature>
<feature type="region of interest" description="Disordered" evidence="1">
    <location>
        <begin position="1"/>
        <end position="29"/>
    </location>
</feature>
<proteinExistence type="predicted"/>
<evidence type="ECO:0000313" key="3">
    <source>
        <dbReference type="EMBL" id="KAK3053649.1"/>
    </source>
</evidence>
<sequence length="754" mass="84142">MPAVHRRAPSRDAELGKRDDDFRPRTKSPSSGFMGLPWRMRKRRVVLVLLGLILVYLFVHNMPTDLGTLDDRMGKPLRPGHVVQGAQAVKEPAGAPPRSANDEVGPHYYNGPIKFYRLATTLRGVARTGGAKFDNRNVLFAASSLKSVADLVPMACSMGKADRNYVHIALLGRDPLPLDDILEINGIDKVSCPVYFHDARGDYSEFSSVTRAEVSVSGAMKHINDFIHPQAIIMDDSSLEDLFFIRAMRRKASEYRRALIEVPAGKYEEFLWMTRLDSGSLGNWFSPSIDILIHAPPESSGGLIRLLKSLERADYTGLRPPRLSIELPNDVEHFARGYIEGLQWPPDEKASPLRTNALSLGHRITTSRLNSEQASLRFVESFFPASTIDDHVLILSPQAEVNPLYLQYLYYLILEYRYSSIGSREVDDLLGLSLDVPSNFINGSSGFVPPTKVDMREEDDLKYDAMEDSAPVPFVYQTPSSTSSLIFGDKWTTFHNFLSRRLEMSEAGKAEKHTKQVAESEPAWMEYLLELMTARGWNMLHPASAMATVHNELARIPEEYIREAKSKDAKPADTETQATSDDEPFLTADSPPTIPSRLEHNEPNSLMSLTDSLPFDGTLPDLRNLPHVYRTGKLFPPDGNEEYQNTYVEWFRQHIGGCDLATAQRKRIVRWLSADDLFCVPGIPADFDEGKLDDDKEEETTEDVSAAVESADDATVDDAKSGDESVKSNRDISGAREVDESGDGEVEAQVGVQV</sequence>
<dbReference type="AlphaFoldDB" id="A0AAJ0G8S3"/>
<protein>
    <submittedName>
        <fullName evidence="3">Uncharacterized protein</fullName>
    </submittedName>
</protein>
<comment type="caution">
    <text evidence="3">The sequence shown here is derived from an EMBL/GenBank/DDBJ whole genome shotgun (WGS) entry which is preliminary data.</text>
</comment>